<dbReference type="Pfam" id="PF13676">
    <property type="entry name" value="TIR_2"/>
    <property type="match status" value="1"/>
</dbReference>
<protein>
    <submittedName>
        <fullName evidence="2">TIR domain-containing protein</fullName>
    </submittedName>
</protein>
<dbReference type="AlphaFoldDB" id="A0A4V6NNM4"/>
<dbReference type="InterPro" id="IPR000157">
    <property type="entry name" value="TIR_dom"/>
</dbReference>
<dbReference type="InterPro" id="IPR035897">
    <property type="entry name" value="Toll_tir_struct_dom_sf"/>
</dbReference>
<accession>A0A4V6NNM4</accession>
<keyword evidence="3" id="KW-1185">Reference proteome</keyword>
<sequence>MTQIFLNYRTEDEKFGVALLDEMLSQRFGTAAVFLAAKSIDLGVPWEQAMFDAVTGSDVLLAIIGRNWLTATNEHGERRLDDPADFVRREIQLALEHGKQVIPVRLDVPRVRAEHLPDDLKALTTLQDIEVRFRNRELDVNRLADKLREQVPGLRPAKQQPTSTFSVNATSVGKVVQAEHIDRVVQADHVDKLWQAEHMTFGDFHA</sequence>
<dbReference type="Proteomes" id="UP000295680">
    <property type="component" value="Unassembled WGS sequence"/>
</dbReference>
<gene>
    <name evidence="2" type="ORF">EV192_115141</name>
</gene>
<feature type="domain" description="TIR" evidence="1">
    <location>
        <begin position="4"/>
        <end position="132"/>
    </location>
</feature>
<dbReference type="Gene3D" id="3.40.50.10140">
    <property type="entry name" value="Toll/interleukin-1 receptor homology (TIR) domain"/>
    <property type="match status" value="1"/>
</dbReference>
<organism evidence="2 3">
    <name type="scientific">Actinocrispum wychmicini</name>
    <dbReference type="NCBI Taxonomy" id="1213861"/>
    <lineage>
        <taxon>Bacteria</taxon>
        <taxon>Bacillati</taxon>
        <taxon>Actinomycetota</taxon>
        <taxon>Actinomycetes</taxon>
        <taxon>Pseudonocardiales</taxon>
        <taxon>Pseudonocardiaceae</taxon>
        <taxon>Actinocrispum</taxon>
    </lineage>
</organism>
<evidence type="ECO:0000313" key="2">
    <source>
        <dbReference type="EMBL" id="TCO48920.1"/>
    </source>
</evidence>
<dbReference type="GO" id="GO:0007165">
    <property type="term" value="P:signal transduction"/>
    <property type="evidence" value="ECO:0007669"/>
    <property type="project" value="InterPro"/>
</dbReference>
<dbReference type="SUPFAM" id="SSF52200">
    <property type="entry name" value="Toll/Interleukin receptor TIR domain"/>
    <property type="match status" value="1"/>
</dbReference>
<dbReference type="RefSeq" id="WP_165960963.1">
    <property type="nucleotide sequence ID" value="NZ_SLWS01000015.1"/>
</dbReference>
<proteinExistence type="predicted"/>
<reference evidence="2 3" key="1">
    <citation type="submission" date="2019-03" db="EMBL/GenBank/DDBJ databases">
        <title>Genomic Encyclopedia of Type Strains, Phase IV (KMG-IV): sequencing the most valuable type-strain genomes for metagenomic binning, comparative biology and taxonomic classification.</title>
        <authorList>
            <person name="Goeker M."/>
        </authorList>
    </citation>
    <scope>NUCLEOTIDE SEQUENCE [LARGE SCALE GENOMIC DNA]</scope>
    <source>
        <strain evidence="2 3">DSM 45934</strain>
    </source>
</reference>
<evidence type="ECO:0000313" key="3">
    <source>
        <dbReference type="Proteomes" id="UP000295680"/>
    </source>
</evidence>
<evidence type="ECO:0000259" key="1">
    <source>
        <dbReference type="Pfam" id="PF13676"/>
    </source>
</evidence>
<comment type="caution">
    <text evidence="2">The sequence shown here is derived from an EMBL/GenBank/DDBJ whole genome shotgun (WGS) entry which is preliminary data.</text>
</comment>
<dbReference type="EMBL" id="SLWS01000015">
    <property type="protein sequence ID" value="TCO48920.1"/>
    <property type="molecule type" value="Genomic_DNA"/>
</dbReference>
<name>A0A4V6NNM4_9PSEU</name>